<feature type="domain" description="Phospholipase D N-terminal" evidence="4">
    <location>
        <begin position="39"/>
        <end position="126"/>
    </location>
</feature>
<dbReference type="InterPro" id="IPR006311">
    <property type="entry name" value="TAT_signal"/>
</dbReference>
<reference evidence="6" key="1">
    <citation type="submission" date="2017-11" db="EMBL/GenBank/DDBJ databases">
        <title>The draft genome sequence of Chromatocurvus sp. F02.</title>
        <authorList>
            <person name="Du Z.-J."/>
            <person name="Chang Y.-Q."/>
        </authorList>
    </citation>
    <scope>NUCLEOTIDE SEQUENCE [LARGE SCALE GENOMIC DNA]</scope>
    <source>
        <strain evidence="6">F02</strain>
    </source>
</reference>
<proteinExistence type="predicted"/>
<feature type="domain" description="PhoD-like phosphatase metallophosphatase" evidence="3">
    <location>
        <begin position="137"/>
        <end position="524"/>
    </location>
</feature>
<dbReference type="InterPro" id="IPR029052">
    <property type="entry name" value="Metallo-depent_PP-like"/>
</dbReference>
<dbReference type="PANTHER" id="PTHR43606:SF7">
    <property type="entry name" value="PHOSPHATASE, PUTATIVE (AFU_ORTHOLOGUE AFUA_6G08710)-RELATED"/>
    <property type="match status" value="1"/>
</dbReference>
<evidence type="ECO:0000259" key="4">
    <source>
        <dbReference type="Pfam" id="PF16655"/>
    </source>
</evidence>
<dbReference type="Gene3D" id="2.60.40.380">
    <property type="entry name" value="Purple acid phosphatase-like, N-terminal"/>
    <property type="match status" value="1"/>
</dbReference>
<keyword evidence="6" id="KW-1185">Reference proteome</keyword>
<keyword evidence="1 2" id="KW-0732">Signal</keyword>
<dbReference type="CDD" id="cd07389">
    <property type="entry name" value="MPP_PhoD"/>
    <property type="match status" value="1"/>
</dbReference>
<protein>
    <submittedName>
        <fullName evidence="5">Alkaline phosphatase</fullName>
    </submittedName>
</protein>
<dbReference type="Proteomes" id="UP000234845">
    <property type="component" value="Unassembled WGS sequence"/>
</dbReference>
<comment type="caution">
    <text evidence="5">The sequence shown here is derived from an EMBL/GenBank/DDBJ whole genome shotgun (WGS) entry which is preliminary data.</text>
</comment>
<evidence type="ECO:0000256" key="2">
    <source>
        <dbReference type="SAM" id="SignalP"/>
    </source>
</evidence>
<evidence type="ECO:0000259" key="3">
    <source>
        <dbReference type="Pfam" id="PF09423"/>
    </source>
</evidence>
<feature type="chain" id="PRO_5014775686" evidence="2">
    <location>
        <begin position="32"/>
        <end position="559"/>
    </location>
</feature>
<dbReference type="Pfam" id="PF16655">
    <property type="entry name" value="PhoD_N"/>
    <property type="match status" value="1"/>
</dbReference>
<evidence type="ECO:0000256" key="1">
    <source>
        <dbReference type="ARBA" id="ARBA00022729"/>
    </source>
</evidence>
<dbReference type="Gene3D" id="3.60.21.70">
    <property type="entry name" value="PhoD-like phosphatase"/>
    <property type="match status" value="1"/>
</dbReference>
<gene>
    <name evidence="5" type="ORF">CWI75_15730</name>
</gene>
<evidence type="ECO:0000313" key="5">
    <source>
        <dbReference type="EMBL" id="PLW81471.1"/>
    </source>
</evidence>
<organism evidence="5 6">
    <name type="scientific">Kineobactrum sediminis</name>
    <dbReference type="NCBI Taxonomy" id="1905677"/>
    <lineage>
        <taxon>Bacteria</taxon>
        <taxon>Pseudomonadati</taxon>
        <taxon>Pseudomonadota</taxon>
        <taxon>Gammaproteobacteria</taxon>
        <taxon>Cellvibrionales</taxon>
        <taxon>Halieaceae</taxon>
        <taxon>Kineobactrum</taxon>
    </lineage>
</organism>
<dbReference type="InterPro" id="IPR032093">
    <property type="entry name" value="PhoD_N"/>
</dbReference>
<dbReference type="EMBL" id="PKLZ01000013">
    <property type="protein sequence ID" value="PLW81471.1"/>
    <property type="molecule type" value="Genomic_DNA"/>
</dbReference>
<dbReference type="Pfam" id="PF09423">
    <property type="entry name" value="PhoD"/>
    <property type="match status" value="1"/>
</dbReference>
<dbReference type="GO" id="GO:0046872">
    <property type="term" value="F:metal ion binding"/>
    <property type="evidence" value="ECO:0007669"/>
    <property type="project" value="InterPro"/>
</dbReference>
<dbReference type="InterPro" id="IPR018946">
    <property type="entry name" value="PhoD-like_MPP"/>
</dbReference>
<dbReference type="SUPFAM" id="SSF56300">
    <property type="entry name" value="Metallo-dependent phosphatases"/>
    <property type="match status" value="1"/>
</dbReference>
<dbReference type="PROSITE" id="PS51318">
    <property type="entry name" value="TAT"/>
    <property type="match status" value="1"/>
</dbReference>
<name>A0A2N5XZA1_9GAMM</name>
<dbReference type="AlphaFoldDB" id="A0A2N5XZA1"/>
<dbReference type="OrthoDB" id="327733at2"/>
<feature type="signal peptide" evidence="2">
    <location>
        <begin position="1"/>
        <end position="31"/>
    </location>
</feature>
<evidence type="ECO:0000313" key="6">
    <source>
        <dbReference type="Proteomes" id="UP000234845"/>
    </source>
</evidence>
<dbReference type="PANTHER" id="PTHR43606">
    <property type="entry name" value="PHOSPHATASE, PUTATIVE (AFU_ORTHOLOGUE AFUA_6G08710)-RELATED"/>
    <property type="match status" value="1"/>
</dbReference>
<dbReference type="InterPro" id="IPR008963">
    <property type="entry name" value="Purple_acid_Pase-like_N"/>
</dbReference>
<sequence length="559" mass="61400">MSYTVTRRRALAGLASTLLLPMAIKGRSAAAAPAPLFAHGVASGDPDQSSIVLWTRVTTAAPQLQVTWEMARDESFSEIVATGVQTANASRDFTVKVVVGELEPGARYYYRFRSADTYSVVGRTRTLADGPLARVGLAIASCSNYPFGYFNAYEAIALDSRVEFVLHLGDYLYEYGPDGYGAEAGQRLGRAHLPAHEIVTLQDYRQRHAQYKADPQARGMHAAHPLLAVWDDHESTNNPWMGGAQNHQPEEEGPWAPRRSASLQAWYEWMPVREPLEGADPAAYWRHFRFGDLASLVTLETRHSGRSQQVDYDEAALATMDAAAARQFMMGEVGAPGRTMLSGDMETFAAAALANSVRAGEPWRLIGNAIPMARTLSPRLSTEDLAYLSARLDPGNLARAERFARLGELEMPLYLDPWDGYPEARERFYQLGRDAGTSDLLVLTGDSHSFWRNALHDGSGHSMGLELGTSGITSPGDFLEFGAEGAGLMDQRLADTNPEVEWTDGLHNGYVRLELTPELARADFIAVSTIAARDYTLKRLSRVDISHRNGALTWTTSPD</sequence>
<dbReference type="RefSeq" id="WP_101522478.1">
    <property type="nucleotide sequence ID" value="NZ_PKLZ01000013.1"/>
</dbReference>
<dbReference type="InterPro" id="IPR038607">
    <property type="entry name" value="PhoD-like_sf"/>
</dbReference>
<dbReference type="SUPFAM" id="SSF49363">
    <property type="entry name" value="Purple acid phosphatase, N-terminal domain"/>
    <property type="match status" value="1"/>
</dbReference>
<dbReference type="InterPro" id="IPR052900">
    <property type="entry name" value="Phospholipid_Metab_Enz"/>
</dbReference>
<accession>A0A2N5XZA1</accession>
<dbReference type="GO" id="GO:0003993">
    <property type="term" value="F:acid phosphatase activity"/>
    <property type="evidence" value="ECO:0007669"/>
    <property type="project" value="InterPro"/>
</dbReference>